<proteinExistence type="predicted"/>
<organism evidence="2 3">
    <name type="scientific">Bacillus clarus</name>
    <dbReference type="NCBI Taxonomy" id="2338372"/>
    <lineage>
        <taxon>Bacteria</taxon>
        <taxon>Bacillati</taxon>
        <taxon>Bacillota</taxon>
        <taxon>Bacilli</taxon>
        <taxon>Bacillales</taxon>
        <taxon>Bacillaceae</taxon>
        <taxon>Bacillus</taxon>
        <taxon>Bacillus cereus group</taxon>
    </lineage>
</organism>
<reference evidence="2 3" key="1">
    <citation type="submission" date="2018-08" db="EMBL/GenBank/DDBJ databases">
        <title>Bacillus clarus sp. nov. strain PS00077A.</title>
        <authorList>
            <person name="Mendez Acevedo M."/>
            <person name="Carroll L."/>
            <person name="Mukherjee M."/>
            <person name="Wiedmann M."/>
            <person name="Kovac J."/>
        </authorList>
    </citation>
    <scope>NUCLEOTIDE SEQUENCE [LARGE SCALE GENOMIC DNA]</scope>
    <source>
        <strain evidence="2 3">PS00077A</strain>
    </source>
</reference>
<dbReference type="InterPro" id="IPR024029">
    <property type="entry name" value="Pyridox_Oxase_FMN-dep"/>
</dbReference>
<dbReference type="InterPro" id="IPR012349">
    <property type="entry name" value="Split_barrel_FMN-bd"/>
</dbReference>
<evidence type="ECO:0000259" key="1">
    <source>
        <dbReference type="Pfam" id="PF01243"/>
    </source>
</evidence>
<gene>
    <name evidence="2" type="ORF">D0U04_10280</name>
</gene>
<dbReference type="EMBL" id="QVOD01000009">
    <property type="protein sequence ID" value="RFT67145.1"/>
    <property type="molecule type" value="Genomic_DNA"/>
</dbReference>
<comment type="caution">
    <text evidence="2">The sequence shown here is derived from an EMBL/GenBank/DDBJ whole genome shotgun (WGS) entry which is preliminary data.</text>
</comment>
<dbReference type="Pfam" id="PF01243">
    <property type="entry name" value="PNPOx_N"/>
    <property type="match status" value="1"/>
</dbReference>
<dbReference type="Proteomes" id="UP000264294">
    <property type="component" value="Unassembled WGS sequence"/>
</dbReference>
<evidence type="ECO:0000313" key="3">
    <source>
        <dbReference type="Proteomes" id="UP000264294"/>
    </source>
</evidence>
<accession>A0ABX9KX51</accession>
<dbReference type="PANTHER" id="PTHR42815">
    <property type="entry name" value="FAD-BINDING, PUTATIVE (AFU_ORTHOLOGUE AFUA_6G07600)-RELATED"/>
    <property type="match status" value="1"/>
</dbReference>
<protein>
    <submittedName>
        <fullName evidence="2">Pyridoxamine 5'-phosphate oxidase family protein</fullName>
    </submittedName>
</protein>
<dbReference type="PANTHER" id="PTHR42815:SF2">
    <property type="entry name" value="FAD-BINDING, PUTATIVE (AFU_ORTHOLOGUE AFUA_6G07600)-RELATED"/>
    <property type="match status" value="1"/>
</dbReference>
<keyword evidence="3" id="KW-1185">Reference proteome</keyword>
<dbReference type="SUPFAM" id="SSF50475">
    <property type="entry name" value="FMN-binding split barrel"/>
    <property type="match status" value="1"/>
</dbReference>
<sequence>MYVESKENKEVKSFISTEEELLQILGKPSERALKKVISSLDHHCLDFLSKSPFLVLATANKFGECDASPRGDAPGFVYVLNKNKIIIPERPGNRRIDSILNIISNPRVGLIFFIPGLGESLRINGRASITKDEGILKEMQANGRTPLLGIVVEVEECYVHCAKAFIRSKMWDSESWLDKKELPSAAKMLMEHAKVNASEEEVARSLEESYTKRLY</sequence>
<dbReference type="InterPro" id="IPR011576">
    <property type="entry name" value="Pyridox_Oxase_N"/>
</dbReference>
<dbReference type="NCBIfam" id="TIGR04025">
    <property type="entry name" value="PPOX_FMN_DR2398"/>
    <property type="match status" value="1"/>
</dbReference>
<dbReference type="Gene3D" id="2.30.110.10">
    <property type="entry name" value="Electron Transport, Fmn-binding Protein, Chain A"/>
    <property type="match status" value="1"/>
</dbReference>
<feature type="domain" description="Pyridoxamine 5'-phosphate oxidase N-terminal" evidence="1">
    <location>
        <begin position="41"/>
        <end position="161"/>
    </location>
</feature>
<evidence type="ECO:0000313" key="2">
    <source>
        <dbReference type="EMBL" id="RFT67145.1"/>
    </source>
</evidence>
<name>A0ABX9KX51_9BACI</name>